<dbReference type="EMBL" id="CAMGYJ010000005">
    <property type="protein sequence ID" value="CAI0424374.1"/>
    <property type="molecule type" value="Genomic_DNA"/>
</dbReference>
<dbReference type="PROSITE" id="PS50294">
    <property type="entry name" value="WD_REPEATS_REGION"/>
    <property type="match status" value="1"/>
</dbReference>
<dbReference type="InterPro" id="IPR015943">
    <property type="entry name" value="WD40/YVTN_repeat-like_dom_sf"/>
</dbReference>
<evidence type="ECO:0008006" key="4">
    <source>
        <dbReference type="Google" id="ProtNLM"/>
    </source>
</evidence>
<evidence type="ECO:0000313" key="2">
    <source>
        <dbReference type="EMBL" id="CAI0424374.1"/>
    </source>
</evidence>
<name>A0AAV0KPP0_9ROSI</name>
<sequence>FSLSQMKPNRRVKKSDSPSKLVLEEIIGLTTKNANGLASSESTPLSAYIAGCAVVLHDANSGQQSLLLAPHRTPKPLSCVAMSLDGRLVAAGESGNQPAVLVWEQSTGSFLSDLSGHVCGVECIAFSPDGERLVSVGGYINLWDWKKGVLVAKLKASSSAISSVSFSANGKFIVTAGKKHLKFWTVGLTPKKSTRLSTVSVAGAAPMIQGKPVNLGPHKGSSFVCVTSSANPEPIGSTMFSIYALTVEGVLCVIDNGLSVVRSAELKVEKGLALSASRRLIACACCSGIVRLFTSETLTYAGSLLHSKPKVFDEPSDDQTEVIGDESIPSSPDAVACQFSASEKLVVIYADHSLYIWDVLDVSKATRCWMLVSHSACIWDIKNLCCENMHDPSLGCAARGCLAGVSFATCSADGTIRLWDLEPQPQFVGDDDSELHAPNEPISTSCVEYVKHSLNCLFLRVTIVSTGIFERDTLGMGVSSQGLRSMAVSSDGKYLAAGDSEGSLHIYNLCTSEYTCVQDIHQAEILSLSFSVSHEEHVNRQEVDHGNYLLVSGGRDRVIHLYDVKRNFDLIASVDDHSAAVTCVKLDRGGCKAISCSADRSLVFRDVFLSDTGCKIFRRHHQMASNGTVYDMAVDPKMEFVVTVGQDKKINTFDAASGKLVRSFKQDKDFGDPIKVIMDPSCSYLVCSYSNKSICVYDSMTGEMVTQAMGHGEVVTGVVFLPDCKHLVSVAGDGCIFVWKLPPRMSYRILHKMKEIYAPLSPRKFELPLPSTRIMLHEEDSLTFRVDAEDKQDVFCEGVAHERTPTFRFSISRLPKWAQSRLADSGSIQINPICSPSQSNQEQVELKFSPPLTRDGQESDHLYLEVESPLPSLDICSTKYCLSSSSSDSARTTERGIEPVPRKSLSQFAMDKRWLSVYTVCHILNSPELQRSMDLNMPVSSSSSEKDKAPIDGARQAGASELQSSSCNCDFLYQEDKPQFIDKITNPSEQQISTWIPEQCSVRSESQAREGIAEESAIFKQHFGSLSTATKIEGSKSKSSVRRSYSARYVVRRDNPALSQKLFATPFRYSGRNTCQDIENDGTHIHSENPLIQCPKGNLVMSSTQVYPSCFLVWIFHNHLLHGAKLNGKALLQVFHNRSQSLAQDYSTNCITEEEASDMTRESSSEQSDGLLQERLSLCIEALLKLDTAAENALHLFANGPEAEFHKGASDLLSSITKKIDAVAKLVHRGK</sequence>
<dbReference type="InterPro" id="IPR036322">
    <property type="entry name" value="WD40_repeat_dom_sf"/>
</dbReference>
<dbReference type="InterPro" id="IPR052779">
    <property type="entry name" value="WDR62"/>
</dbReference>
<dbReference type="Proteomes" id="UP001154282">
    <property type="component" value="Unassembled WGS sequence"/>
</dbReference>
<proteinExistence type="predicted"/>
<protein>
    <recommendedName>
        <fullName evidence="4">Mitogen-activated protein kinase-binding protein 1</fullName>
    </recommendedName>
</protein>
<dbReference type="Pfam" id="PF00400">
    <property type="entry name" value="WD40"/>
    <property type="match status" value="6"/>
</dbReference>
<feature type="repeat" description="WD" evidence="1">
    <location>
        <begin position="708"/>
        <end position="741"/>
    </location>
</feature>
<dbReference type="PROSITE" id="PS50082">
    <property type="entry name" value="WD_REPEATS_2"/>
    <property type="match status" value="2"/>
</dbReference>
<dbReference type="InterPro" id="IPR001680">
    <property type="entry name" value="WD40_rpt"/>
</dbReference>
<keyword evidence="3" id="KW-1185">Reference proteome</keyword>
<feature type="non-terminal residue" evidence="2">
    <location>
        <position position="1"/>
    </location>
</feature>
<evidence type="ECO:0000256" key="1">
    <source>
        <dbReference type="PROSITE-ProRule" id="PRU00221"/>
    </source>
</evidence>
<dbReference type="PANTHER" id="PTHR45589:SF1">
    <property type="entry name" value="WD REPEAT DOMAIN 62, ISOFORM G"/>
    <property type="match status" value="1"/>
</dbReference>
<feature type="repeat" description="WD" evidence="1">
    <location>
        <begin position="407"/>
        <end position="422"/>
    </location>
</feature>
<reference evidence="2" key="1">
    <citation type="submission" date="2022-08" db="EMBL/GenBank/DDBJ databases">
        <authorList>
            <person name="Gutierrez-Valencia J."/>
        </authorList>
    </citation>
    <scope>NUCLEOTIDE SEQUENCE</scope>
</reference>
<accession>A0AAV0KPP0</accession>
<dbReference type="SUPFAM" id="SSF50978">
    <property type="entry name" value="WD40 repeat-like"/>
    <property type="match status" value="2"/>
</dbReference>
<organism evidence="2 3">
    <name type="scientific">Linum tenue</name>
    <dbReference type="NCBI Taxonomy" id="586396"/>
    <lineage>
        <taxon>Eukaryota</taxon>
        <taxon>Viridiplantae</taxon>
        <taxon>Streptophyta</taxon>
        <taxon>Embryophyta</taxon>
        <taxon>Tracheophyta</taxon>
        <taxon>Spermatophyta</taxon>
        <taxon>Magnoliopsida</taxon>
        <taxon>eudicotyledons</taxon>
        <taxon>Gunneridae</taxon>
        <taxon>Pentapetalae</taxon>
        <taxon>rosids</taxon>
        <taxon>fabids</taxon>
        <taxon>Malpighiales</taxon>
        <taxon>Linaceae</taxon>
        <taxon>Linum</taxon>
    </lineage>
</organism>
<dbReference type="SMART" id="SM00320">
    <property type="entry name" value="WD40"/>
    <property type="match status" value="12"/>
</dbReference>
<keyword evidence="1" id="KW-0853">WD repeat</keyword>
<dbReference type="AlphaFoldDB" id="A0AAV0KPP0"/>
<gene>
    <name evidence="2" type="ORF">LITE_LOCUS19922</name>
</gene>
<dbReference type="Gene3D" id="2.130.10.10">
    <property type="entry name" value="YVTN repeat-like/Quinoprotein amine dehydrogenase"/>
    <property type="match status" value="4"/>
</dbReference>
<dbReference type="PANTHER" id="PTHR45589">
    <property type="entry name" value="WD REPEAT DOMAIN 62, ISOFORM G"/>
    <property type="match status" value="1"/>
</dbReference>
<evidence type="ECO:0000313" key="3">
    <source>
        <dbReference type="Proteomes" id="UP001154282"/>
    </source>
</evidence>
<comment type="caution">
    <text evidence="2">The sequence shown here is derived from an EMBL/GenBank/DDBJ whole genome shotgun (WGS) entry which is preliminary data.</text>
</comment>